<evidence type="ECO:0000313" key="2">
    <source>
        <dbReference type="EMBL" id="OJA20845.1"/>
    </source>
</evidence>
<proteinExistence type="predicted"/>
<dbReference type="AlphaFoldDB" id="A0A1J8QIT6"/>
<protein>
    <recommendedName>
        <fullName evidence="4">C2H2-type domain-containing protein</fullName>
    </recommendedName>
</protein>
<dbReference type="Proteomes" id="UP000183567">
    <property type="component" value="Unassembled WGS sequence"/>
</dbReference>
<evidence type="ECO:0000256" key="1">
    <source>
        <dbReference type="SAM" id="MobiDB-lite"/>
    </source>
</evidence>
<comment type="caution">
    <text evidence="2">The sequence shown here is derived from an EMBL/GenBank/DDBJ whole genome shotgun (WGS) entry which is preliminary data.</text>
</comment>
<dbReference type="EMBL" id="LVVM01000352">
    <property type="protein sequence ID" value="OJA20845.1"/>
    <property type="molecule type" value="Genomic_DNA"/>
</dbReference>
<name>A0A1J8QIT6_9AGAM</name>
<gene>
    <name evidence="2" type="ORF">AZE42_02506</name>
</gene>
<dbReference type="Gene3D" id="3.30.160.60">
    <property type="entry name" value="Classic Zinc Finger"/>
    <property type="match status" value="1"/>
</dbReference>
<evidence type="ECO:0008006" key="4">
    <source>
        <dbReference type="Google" id="ProtNLM"/>
    </source>
</evidence>
<dbReference type="OrthoDB" id="2676372at2759"/>
<organism evidence="2 3">
    <name type="scientific">Rhizopogon vesiculosus</name>
    <dbReference type="NCBI Taxonomy" id="180088"/>
    <lineage>
        <taxon>Eukaryota</taxon>
        <taxon>Fungi</taxon>
        <taxon>Dikarya</taxon>
        <taxon>Basidiomycota</taxon>
        <taxon>Agaricomycotina</taxon>
        <taxon>Agaricomycetes</taxon>
        <taxon>Agaricomycetidae</taxon>
        <taxon>Boletales</taxon>
        <taxon>Suillineae</taxon>
        <taxon>Rhizopogonaceae</taxon>
        <taxon>Rhizopogon</taxon>
    </lineage>
</organism>
<feature type="compositionally biased region" description="Basic and acidic residues" evidence="1">
    <location>
        <begin position="349"/>
        <end position="365"/>
    </location>
</feature>
<accession>A0A1J8QIT6</accession>
<evidence type="ECO:0000313" key="3">
    <source>
        <dbReference type="Proteomes" id="UP000183567"/>
    </source>
</evidence>
<reference evidence="2 3" key="1">
    <citation type="submission" date="2016-03" db="EMBL/GenBank/DDBJ databases">
        <title>Comparative genomics of the ectomycorrhizal sister species Rhizopogon vinicolor and Rhizopogon vesiculosus (Basidiomycota: Boletales) reveals a divergence of the mating type B locus.</title>
        <authorList>
            <person name="Mujic A.B."/>
            <person name="Kuo A."/>
            <person name="Tritt A."/>
            <person name="Lipzen A."/>
            <person name="Chen C."/>
            <person name="Johnson J."/>
            <person name="Sharma A."/>
            <person name="Barry K."/>
            <person name="Grigoriev I.V."/>
            <person name="Spatafora J.W."/>
        </authorList>
    </citation>
    <scope>NUCLEOTIDE SEQUENCE [LARGE SCALE GENOMIC DNA]</scope>
    <source>
        <strain evidence="2 3">AM-OR11-056</strain>
    </source>
</reference>
<keyword evidence="3" id="KW-1185">Reference proteome</keyword>
<sequence length="371" mass="41037">MPTIKPPCSPCFPDDNPLGHVNRFHADRPGQSHGCPCYVALQYILGILFPYSPYPHLSPAILSDIFSRLMSAVDDHSYLNILHTTMADSVTPWLAPYAGFSPSCHNLSPMEPNSIHHALPPTLLNTDNDMNSSSINGPDPMPVYALDSVSSIFGEPYCDFNATASMDVGLSHMSSEPADSRWFPSGEPLFDGNSVWDQGLENKGTYSDFEEHSSHTVHHQPHNSSSVHLPDLVWYSSPCSEEGSSLESEYSSFMDDHNIHLCRWDAGCGLCVEAEKSDVARHLQATHGVKPGGDKLFIPCLWDGCEKVMKKESLSRHIVAVHLSKKTECTSCGKQFARLDSKLRHIKNSKRECSDSESESHDSPAKRLRLS</sequence>
<feature type="region of interest" description="Disordered" evidence="1">
    <location>
        <begin position="349"/>
        <end position="371"/>
    </location>
</feature>